<keyword evidence="1" id="KW-1133">Transmembrane helix</keyword>
<sequence length="86" mass="9784">MHFIIGLIGMVVGALIVIYSEKILNAFGVIPFFEKYLGTEGGSRLGYKLIGIFVFFIFMLIFLNMHQNFIMWILGPILRPMQKAAL</sequence>
<accession>A0A2M6WKZ7</accession>
<keyword evidence="1" id="KW-0472">Membrane</keyword>
<evidence type="ECO:0000313" key="2">
    <source>
        <dbReference type="EMBL" id="PIT93478.1"/>
    </source>
</evidence>
<dbReference type="EMBL" id="PFAS01000074">
    <property type="protein sequence ID" value="PIT93478.1"/>
    <property type="molecule type" value="Genomic_DNA"/>
</dbReference>
<gene>
    <name evidence="2" type="ORF">COU00_04200</name>
</gene>
<reference evidence="3" key="1">
    <citation type="submission" date="2017-09" db="EMBL/GenBank/DDBJ databases">
        <title>Depth-based differentiation of microbial function through sediment-hosted aquifers and enrichment of novel symbionts in the deep terrestrial subsurface.</title>
        <authorList>
            <person name="Probst A.J."/>
            <person name="Ladd B."/>
            <person name="Jarett J.K."/>
            <person name="Geller-Mcgrath D.E."/>
            <person name="Sieber C.M.K."/>
            <person name="Emerson J.B."/>
            <person name="Anantharaman K."/>
            <person name="Thomas B.C."/>
            <person name="Malmstrom R."/>
            <person name="Stieglmeier M."/>
            <person name="Klingl A."/>
            <person name="Woyke T."/>
            <person name="Ryan C.M."/>
            <person name="Banfield J.F."/>
        </authorList>
    </citation>
    <scope>NUCLEOTIDE SEQUENCE [LARGE SCALE GENOMIC DNA]</scope>
</reference>
<evidence type="ECO:0000256" key="1">
    <source>
        <dbReference type="SAM" id="Phobius"/>
    </source>
</evidence>
<dbReference type="AlphaFoldDB" id="A0A2M6WKZ7"/>
<feature type="transmembrane region" description="Helical" evidence="1">
    <location>
        <begin position="45"/>
        <end position="63"/>
    </location>
</feature>
<protein>
    <submittedName>
        <fullName evidence="2">Uncharacterized protein</fullName>
    </submittedName>
</protein>
<comment type="caution">
    <text evidence="2">The sequence shown here is derived from an EMBL/GenBank/DDBJ whole genome shotgun (WGS) entry which is preliminary data.</text>
</comment>
<dbReference type="Proteomes" id="UP000229335">
    <property type="component" value="Unassembled WGS sequence"/>
</dbReference>
<proteinExistence type="predicted"/>
<keyword evidence="1" id="KW-0812">Transmembrane</keyword>
<name>A0A2M6WKZ7_9BACT</name>
<evidence type="ECO:0000313" key="3">
    <source>
        <dbReference type="Proteomes" id="UP000229335"/>
    </source>
</evidence>
<organism evidence="2 3">
    <name type="scientific">Candidatus Falkowbacteria bacterium CG10_big_fil_rev_8_21_14_0_10_43_11</name>
    <dbReference type="NCBI Taxonomy" id="1974568"/>
    <lineage>
        <taxon>Bacteria</taxon>
        <taxon>Candidatus Falkowiibacteriota</taxon>
    </lineage>
</organism>
<feature type="transmembrane region" description="Helical" evidence="1">
    <location>
        <begin position="7"/>
        <end position="33"/>
    </location>
</feature>